<sequence>MEAAPTKVIHYFYGEKQNLIPLFQRPYTWTQNNWQALWDDLMVQYDMGDTGTHFMGAIVSVPARSVPVGVSKYLIIDGQQRLTTVSLLLCVLRDCLDSNSASRIQEVYLTNRFREPEDTLKFVPTQADREVYRAIALDRQVPENNKDVRMAGAYHFFRDKLLKGTDINDDPVDIRKVLITLEQCLQVVMINLGDDDDPYLIFESLNFKGEPLTQADLVRNYLLMRFRHSISTGGEQERIHSKYWIPLEKMLESNLTEFLRHYTMKDGDDIKHGGIYAAIKAKLKSMELTEAVEAEVQDMQRFGEFYARFLSPAKEERTSIRECLENINQLKVTTSYPLLLRLFDACQTGQLSHVELEKCLRLVESFIIRRAVCKVPTNSLNKLFIQLAKNFPDADHTLWLQRFLSSSRRFPKDAEFNTAFINQPQYGSNTTRFILCRIEKSFNHKETVDLSTATIEHILPQTLTQEWKDELGAEAEKVHNTMLHTFGNLTLTSYNSELSNLPFSEKKAKLENTHIELNRWILQQENWRAAEIEARANKLLLIANTLWLSPWQEQV</sequence>
<dbReference type="Pfam" id="PF07510">
    <property type="entry name" value="GmrSD_C"/>
    <property type="match status" value="1"/>
</dbReference>
<feature type="domain" description="GmrSD restriction endonucleases N-terminal" evidence="1">
    <location>
        <begin position="13"/>
        <end position="223"/>
    </location>
</feature>
<dbReference type="PANTHER" id="PTHR35149">
    <property type="entry name" value="SLL5132 PROTEIN"/>
    <property type="match status" value="1"/>
</dbReference>
<dbReference type="InterPro" id="IPR011089">
    <property type="entry name" value="GmrSD_C"/>
</dbReference>
<comment type="caution">
    <text evidence="3">The sequence shown here is derived from an EMBL/GenBank/DDBJ whole genome shotgun (WGS) entry which is preliminary data.</text>
</comment>
<feature type="domain" description="GmrSD restriction endonucleases C-terminal" evidence="2">
    <location>
        <begin position="411"/>
        <end position="540"/>
    </location>
</feature>
<dbReference type="AlphaFoldDB" id="A0A7C3VKS8"/>
<gene>
    <name evidence="3" type="ORF">ENR15_23810</name>
</gene>
<name>A0A7C3VKS8_9CYAN</name>
<dbReference type="EMBL" id="DSPX01000250">
    <property type="protein sequence ID" value="HGG03579.1"/>
    <property type="molecule type" value="Genomic_DNA"/>
</dbReference>
<evidence type="ECO:0000259" key="1">
    <source>
        <dbReference type="Pfam" id="PF03235"/>
    </source>
</evidence>
<organism evidence="3">
    <name type="scientific">Planktothricoides sp. SpSt-374</name>
    <dbReference type="NCBI Taxonomy" id="2282167"/>
    <lineage>
        <taxon>Bacteria</taxon>
        <taxon>Bacillati</taxon>
        <taxon>Cyanobacteriota</taxon>
        <taxon>Cyanophyceae</taxon>
        <taxon>Oscillatoriophycideae</taxon>
        <taxon>Oscillatoriales</taxon>
        <taxon>Oscillatoriaceae</taxon>
        <taxon>Planktothricoides</taxon>
    </lineage>
</organism>
<evidence type="ECO:0000313" key="3">
    <source>
        <dbReference type="EMBL" id="HGG03579.1"/>
    </source>
</evidence>
<reference evidence="3" key="1">
    <citation type="journal article" date="2020" name="mSystems">
        <title>Genome- and Community-Level Interaction Insights into Carbon Utilization and Element Cycling Functions of Hydrothermarchaeota in Hydrothermal Sediment.</title>
        <authorList>
            <person name="Zhou Z."/>
            <person name="Liu Y."/>
            <person name="Xu W."/>
            <person name="Pan J."/>
            <person name="Luo Z.H."/>
            <person name="Li M."/>
        </authorList>
    </citation>
    <scope>NUCLEOTIDE SEQUENCE [LARGE SCALE GENOMIC DNA]</scope>
    <source>
        <strain evidence="3">SpSt-374</strain>
    </source>
</reference>
<dbReference type="PANTHER" id="PTHR35149:SF2">
    <property type="entry name" value="DUF262 DOMAIN-CONTAINING PROTEIN"/>
    <property type="match status" value="1"/>
</dbReference>
<evidence type="ECO:0000259" key="2">
    <source>
        <dbReference type="Pfam" id="PF07510"/>
    </source>
</evidence>
<dbReference type="Pfam" id="PF03235">
    <property type="entry name" value="GmrSD_N"/>
    <property type="match status" value="1"/>
</dbReference>
<accession>A0A7C3VKS8</accession>
<protein>
    <submittedName>
        <fullName evidence="3">DUF262 domain-containing protein</fullName>
    </submittedName>
</protein>
<proteinExistence type="predicted"/>
<dbReference type="InterPro" id="IPR004919">
    <property type="entry name" value="GmrSD_N"/>
</dbReference>